<sequence length="161" mass="16790">MEDLIPVSQGAASSGRTWRISPLGRVFLVVVGLGVLAAVAADLDTMLRNGGVFVPVVLSAVSGAFFAASFRTSLTLTDHEVIIRNLGWTRTVPLATVTRVHAGYGGIEIETSQGRYVTAMAVQKANVSLWLGRRTRADDVAEAIQEAAARAVAGPSDAVGG</sequence>
<evidence type="ECO:0000313" key="4">
    <source>
        <dbReference type="Proteomes" id="UP000011205"/>
    </source>
</evidence>
<proteinExistence type="predicted"/>
<reference evidence="3 4" key="1">
    <citation type="journal article" date="2013" name="Genome Announc.">
        <title>Draft Genome Sequence of Streptomyces viridochromogenes Strain Tu57, Producer of Avilamycin.</title>
        <authorList>
            <person name="Gruning B.A."/>
            <person name="Erxleben A."/>
            <person name="Hahnlein A."/>
            <person name="Gunther S."/>
        </authorList>
    </citation>
    <scope>NUCLEOTIDE SEQUENCE [LARGE SCALE GENOMIC DNA]</scope>
    <source>
        <strain evidence="3 4">Tue57</strain>
    </source>
</reference>
<keyword evidence="1" id="KW-0812">Transmembrane</keyword>
<protein>
    <recommendedName>
        <fullName evidence="2">Low molecular weight protein antigen 6 PH domain-containing protein</fullName>
    </recommendedName>
</protein>
<dbReference type="Pfam" id="PF10756">
    <property type="entry name" value="bPH_6"/>
    <property type="match status" value="1"/>
</dbReference>
<dbReference type="AlphaFoldDB" id="L8P850"/>
<accession>L8P850</accession>
<dbReference type="PATRIC" id="fig|1160705.3.peg.7411"/>
<dbReference type="EMBL" id="AMLP01000231">
    <property type="protein sequence ID" value="ELS51482.1"/>
    <property type="molecule type" value="Genomic_DNA"/>
</dbReference>
<gene>
    <name evidence="3" type="ORF">STVIR_7500</name>
</gene>
<evidence type="ECO:0000259" key="2">
    <source>
        <dbReference type="Pfam" id="PF10756"/>
    </source>
</evidence>
<organism evidence="3 4">
    <name type="scientific">Streptomyces viridochromogenes Tue57</name>
    <dbReference type="NCBI Taxonomy" id="1160705"/>
    <lineage>
        <taxon>Bacteria</taxon>
        <taxon>Bacillati</taxon>
        <taxon>Actinomycetota</taxon>
        <taxon>Actinomycetes</taxon>
        <taxon>Kitasatosporales</taxon>
        <taxon>Streptomycetaceae</taxon>
        <taxon>Streptomyces</taxon>
    </lineage>
</organism>
<evidence type="ECO:0000256" key="1">
    <source>
        <dbReference type="SAM" id="Phobius"/>
    </source>
</evidence>
<feature type="transmembrane region" description="Helical" evidence="1">
    <location>
        <begin position="23"/>
        <end position="40"/>
    </location>
</feature>
<feature type="transmembrane region" description="Helical" evidence="1">
    <location>
        <begin position="52"/>
        <end position="70"/>
    </location>
</feature>
<keyword evidence="1" id="KW-0472">Membrane</keyword>
<feature type="domain" description="Low molecular weight protein antigen 6 PH" evidence="2">
    <location>
        <begin position="71"/>
        <end position="125"/>
    </location>
</feature>
<dbReference type="Proteomes" id="UP000011205">
    <property type="component" value="Unassembled WGS sequence"/>
</dbReference>
<evidence type="ECO:0000313" key="3">
    <source>
        <dbReference type="EMBL" id="ELS51482.1"/>
    </source>
</evidence>
<keyword evidence="1" id="KW-1133">Transmembrane helix</keyword>
<comment type="caution">
    <text evidence="3">The sequence shown here is derived from an EMBL/GenBank/DDBJ whole genome shotgun (WGS) entry which is preliminary data.</text>
</comment>
<dbReference type="InterPro" id="IPR019692">
    <property type="entry name" value="CFP-6_PH"/>
</dbReference>
<name>L8P850_STRVR</name>